<dbReference type="InterPro" id="IPR025319">
    <property type="entry name" value="DUF4224"/>
</dbReference>
<dbReference type="Proteomes" id="UP000366065">
    <property type="component" value="Unassembled WGS sequence"/>
</dbReference>
<reference evidence="2 3" key="1">
    <citation type="submission" date="2019-08" db="EMBL/GenBank/DDBJ databases">
        <authorList>
            <person name="Peeters C."/>
        </authorList>
    </citation>
    <scope>NUCLEOTIDE SEQUENCE [LARGE SCALE GENOMIC DNA]</scope>
    <source>
        <strain evidence="2 3">LMG 20602</strain>
    </source>
</reference>
<evidence type="ECO:0000313" key="2">
    <source>
        <dbReference type="EMBL" id="VVE12003.1"/>
    </source>
</evidence>
<evidence type="ECO:0000259" key="1">
    <source>
        <dbReference type="Pfam" id="PF13986"/>
    </source>
</evidence>
<comment type="caution">
    <text evidence="2">The sequence shown here is derived from an EMBL/GenBank/DDBJ whole genome shotgun (WGS) entry which is preliminary data.</text>
</comment>
<evidence type="ECO:0000313" key="3">
    <source>
        <dbReference type="Proteomes" id="UP000366065"/>
    </source>
</evidence>
<accession>A0ABY6W0M3</accession>
<keyword evidence="3" id="KW-1185">Reference proteome</keyword>
<gene>
    <name evidence="2" type="ORF">PCA20602_02682</name>
</gene>
<protein>
    <recommendedName>
        <fullName evidence="1">DUF4224 domain-containing protein</fullName>
    </recommendedName>
</protein>
<feature type="domain" description="DUF4224" evidence="1">
    <location>
        <begin position="5"/>
        <end position="49"/>
    </location>
</feature>
<name>A0ABY6W0M3_9BURK</name>
<dbReference type="Pfam" id="PF13986">
    <property type="entry name" value="DUF4224"/>
    <property type="match status" value="1"/>
</dbReference>
<dbReference type="EMBL" id="CABPRV010000005">
    <property type="protein sequence ID" value="VVE12003.1"/>
    <property type="molecule type" value="Genomic_DNA"/>
</dbReference>
<sequence>MSDYLSAHELADLIGCQPNQRSRMMRWLDDHRWRYVVDSHGLPKVARAYRNKKLGITEDSASTKHDQTPNLLAFAS</sequence>
<organism evidence="2 3">
    <name type="scientific">Pandoraea capi</name>
    <dbReference type="NCBI Taxonomy" id="2508286"/>
    <lineage>
        <taxon>Bacteria</taxon>
        <taxon>Pseudomonadati</taxon>
        <taxon>Pseudomonadota</taxon>
        <taxon>Betaproteobacteria</taxon>
        <taxon>Burkholderiales</taxon>
        <taxon>Burkholderiaceae</taxon>
        <taxon>Pandoraea</taxon>
    </lineage>
</organism>
<dbReference type="RefSeq" id="WP_150721614.1">
    <property type="nucleotide sequence ID" value="NZ_CABPRV010000005.1"/>
</dbReference>
<proteinExistence type="predicted"/>